<reference evidence="2" key="1">
    <citation type="submission" date="2021-04" db="EMBL/GenBank/DDBJ databases">
        <title>Draft genome assembly of strain Phenylobacterium sp. 20VBR1 using MiniION and Illumina platforms.</title>
        <authorList>
            <person name="Thomas F.A."/>
            <person name="Krishnan K.P."/>
            <person name="Sinha R.K."/>
        </authorList>
    </citation>
    <scope>NUCLEOTIDE SEQUENCE</scope>
    <source>
        <strain evidence="2">20VBR1</strain>
    </source>
</reference>
<accession>A0A941D6H4</accession>
<comment type="caution">
    <text evidence="2">The sequence shown here is derived from an EMBL/GenBank/DDBJ whole genome shotgun (WGS) entry which is preliminary data.</text>
</comment>
<evidence type="ECO:0000313" key="3">
    <source>
        <dbReference type="Proteomes" id="UP000622580"/>
    </source>
</evidence>
<name>A0A941D6H4_9CAUL</name>
<feature type="region of interest" description="Disordered" evidence="1">
    <location>
        <begin position="34"/>
        <end position="64"/>
    </location>
</feature>
<dbReference type="RefSeq" id="WP_215343378.1">
    <property type="nucleotide sequence ID" value="NZ_JAGSGD010000003.1"/>
</dbReference>
<evidence type="ECO:0000313" key="2">
    <source>
        <dbReference type="EMBL" id="MBR7621866.1"/>
    </source>
</evidence>
<proteinExistence type="predicted"/>
<protein>
    <submittedName>
        <fullName evidence="2">Uncharacterized protein</fullName>
    </submittedName>
</protein>
<sequence length="64" mass="6763">MKVRVLFVASTERYLLSGEVYDLPEADAAQLIASGDGEGVDRKVPALADPRPAPATHPAEEAVT</sequence>
<evidence type="ECO:0000256" key="1">
    <source>
        <dbReference type="SAM" id="MobiDB-lite"/>
    </source>
</evidence>
<organism evidence="2 3">
    <name type="scientific">Phenylobacterium glaciei</name>
    <dbReference type="NCBI Taxonomy" id="2803784"/>
    <lineage>
        <taxon>Bacteria</taxon>
        <taxon>Pseudomonadati</taxon>
        <taxon>Pseudomonadota</taxon>
        <taxon>Alphaproteobacteria</taxon>
        <taxon>Caulobacterales</taxon>
        <taxon>Caulobacteraceae</taxon>
        <taxon>Phenylobacterium</taxon>
    </lineage>
</organism>
<keyword evidence="3" id="KW-1185">Reference proteome</keyword>
<gene>
    <name evidence="2" type="ORF">JKL49_20915</name>
</gene>
<dbReference type="Proteomes" id="UP000622580">
    <property type="component" value="Unassembled WGS sequence"/>
</dbReference>
<dbReference type="AlphaFoldDB" id="A0A941D6H4"/>
<dbReference type="EMBL" id="JAGSGD010000003">
    <property type="protein sequence ID" value="MBR7621866.1"/>
    <property type="molecule type" value="Genomic_DNA"/>
</dbReference>